<evidence type="ECO:0000313" key="3">
    <source>
        <dbReference type="Proteomes" id="UP000030653"/>
    </source>
</evidence>
<gene>
    <name evidence="2" type="ORF">DACRYDRAFT_91571</name>
</gene>
<feature type="compositionally biased region" description="Polar residues" evidence="1">
    <location>
        <begin position="118"/>
        <end position="143"/>
    </location>
</feature>
<dbReference type="HOGENOM" id="CLU_538635_0_0_1"/>
<evidence type="ECO:0000256" key="1">
    <source>
        <dbReference type="SAM" id="MobiDB-lite"/>
    </source>
</evidence>
<sequence length="506" mass="55801">MREIQRDMKEEQERKAMQEAGSNPINGRETSEVGDTNTHPFEPVPGAHEASSVAPSAVDENTAAKEVIIPAGVIDSEKHGRDESEILPPESEIDLAESQLPDWSSSQIESQMDGLEESQISQLVTPSMSISQQVPLGDESQTPESQIVQEQVEEGEEKEEIRSEGVVKDQEMDGSDDKTTITAPTTEPPIASVEATGANLARPDPEPNRISISYASSSRRIVIDSSTIQKIRIFRQEGRIEITVVVQRRGEADDFKGILFEAETSEHDFVQIVPSAVTCADATVPPLYTVLRPADEEPETILLQVFVDKDRPLSEPKWVKTGDVNDHIGPDRDDQSTVPSWKGKIEVIDPDKPKMQTLETILDGWAINSVIAQQKDRERFLSEHMRGQPDNLLEILLRLVRGERASVATHIHPFSLSGPLAAAMPSNADHAHQQTHVSLAVVALYRIAVDYAKKAGAEEKEVSDKAGDIIKSIPSHLVWKALDGMFRDWLQTQPGGSKRPHHPGRP</sequence>
<protein>
    <submittedName>
        <fullName evidence="2">Uncharacterized protein</fullName>
    </submittedName>
</protein>
<dbReference type="RefSeq" id="XP_040624618.1">
    <property type="nucleotide sequence ID" value="XM_040777010.1"/>
</dbReference>
<evidence type="ECO:0000313" key="2">
    <source>
        <dbReference type="EMBL" id="EJT97720.1"/>
    </source>
</evidence>
<reference evidence="2 3" key="1">
    <citation type="journal article" date="2012" name="Science">
        <title>The Paleozoic origin of enzymatic lignin decomposition reconstructed from 31 fungal genomes.</title>
        <authorList>
            <person name="Floudas D."/>
            <person name="Binder M."/>
            <person name="Riley R."/>
            <person name="Barry K."/>
            <person name="Blanchette R.A."/>
            <person name="Henrissat B."/>
            <person name="Martinez A.T."/>
            <person name="Otillar R."/>
            <person name="Spatafora J.W."/>
            <person name="Yadav J.S."/>
            <person name="Aerts A."/>
            <person name="Benoit I."/>
            <person name="Boyd A."/>
            <person name="Carlson A."/>
            <person name="Copeland A."/>
            <person name="Coutinho P.M."/>
            <person name="de Vries R.P."/>
            <person name="Ferreira P."/>
            <person name="Findley K."/>
            <person name="Foster B."/>
            <person name="Gaskell J."/>
            <person name="Glotzer D."/>
            <person name="Gorecki P."/>
            <person name="Heitman J."/>
            <person name="Hesse C."/>
            <person name="Hori C."/>
            <person name="Igarashi K."/>
            <person name="Jurgens J.A."/>
            <person name="Kallen N."/>
            <person name="Kersten P."/>
            <person name="Kohler A."/>
            <person name="Kuees U."/>
            <person name="Kumar T.K.A."/>
            <person name="Kuo A."/>
            <person name="LaButti K."/>
            <person name="Larrondo L.F."/>
            <person name="Lindquist E."/>
            <person name="Ling A."/>
            <person name="Lombard V."/>
            <person name="Lucas S."/>
            <person name="Lundell T."/>
            <person name="Martin R."/>
            <person name="McLaughlin D.J."/>
            <person name="Morgenstern I."/>
            <person name="Morin E."/>
            <person name="Murat C."/>
            <person name="Nagy L.G."/>
            <person name="Nolan M."/>
            <person name="Ohm R.A."/>
            <person name="Patyshakuliyeva A."/>
            <person name="Rokas A."/>
            <person name="Ruiz-Duenas F.J."/>
            <person name="Sabat G."/>
            <person name="Salamov A."/>
            <person name="Samejima M."/>
            <person name="Schmutz J."/>
            <person name="Slot J.C."/>
            <person name="St John F."/>
            <person name="Stenlid J."/>
            <person name="Sun H."/>
            <person name="Sun S."/>
            <person name="Syed K."/>
            <person name="Tsang A."/>
            <person name="Wiebenga A."/>
            <person name="Young D."/>
            <person name="Pisabarro A."/>
            <person name="Eastwood D.C."/>
            <person name="Martin F."/>
            <person name="Cullen D."/>
            <person name="Grigoriev I.V."/>
            <person name="Hibbett D.S."/>
        </authorList>
    </citation>
    <scope>NUCLEOTIDE SEQUENCE [LARGE SCALE GENOMIC DNA]</scope>
    <source>
        <strain evidence="2 3">DJM-731 SS1</strain>
    </source>
</reference>
<dbReference type="OrthoDB" id="431557at2759"/>
<dbReference type="GeneID" id="63692072"/>
<feature type="compositionally biased region" description="Polar residues" evidence="1">
    <location>
        <begin position="101"/>
        <end position="110"/>
    </location>
</feature>
<dbReference type="STRING" id="1858805.M5FNN3"/>
<organism evidence="2 3">
    <name type="scientific">Dacryopinax primogenitus (strain DJM 731)</name>
    <name type="common">Brown rot fungus</name>
    <dbReference type="NCBI Taxonomy" id="1858805"/>
    <lineage>
        <taxon>Eukaryota</taxon>
        <taxon>Fungi</taxon>
        <taxon>Dikarya</taxon>
        <taxon>Basidiomycota</taxon>
        <taxon>Agaricomycotina</taxon>
        <taxon>Dacrymycetes</taxon>
        <taxon>Dacrymycetales</taxon>
        <taxon>Dacrymycetaceae</taxon>
        <taxon>Dacryopinax</taxon>
    </lineage>
</organism>
<accession>M5FNN3</accession>
<feature type="compositionally biased region" description="Basic and acidic residues" evidence="1">
    <location>
        <begin position="159"/>
        <end position="179"/>
    </location>
</feature>
<proteinExistence type="predicted"/>
<feature type="region of interest" description="Disordered" evidence="1">
    <location>
        <begin position="1"/>
        <end position="191"/>
    </location>
</feature>
<feature type="compositionally biased region" description="Basic and acidic residues" evidence="1">
    <location>
        <begin position="1"/>
        <end position="17"/>
    </location>
</feature>
<dbReference type="AlphaFoldDB" id="M5FNN3"/>
<dbReference type="Proteomes" id="UP000030653">
    <property type="component" value="Unassembled WGS sequence"/>
</dbReference>
<keyword evidence="3" id="KW-1185">Reference proteome</keyword>
<dbReference type="EMBL" id="JH795876">
    <property type="protein sequence ID" value="EJT97720.1"/>
    <property type="molecule type" value="Genomic_DNA"/>
</dbReference>
<name>M5FNN3_DACPD</name>
<feature type="compositionally biased region" description="Basic and acidic residues" evidence="1">
    <location>
        <begin position="75"/>
        <end position="84"/>
    </location>
</feature>
<feature type="compositionally biased region" description="Low complexity" evidence="1">
    <location>
        <begin position="180"/>
        <end position="191"/>
    </location>
</feature>